<sequence>MNRFKCQKCRKALFDGALVLTNHSEPWTMSMASPCSAGHTVWYLKDEVVETWLQTQLDAGEWIKGKLHCPYCTLRLGSFDFVSGKQCDCGKHVLPPIHIVKSRVDHESPEILHRSLKQFGSEKPAEDRGAEDQKAITKKSTELTVVTEPEEGPYPDITSNNMSLDTNAMTLTRFVLGEQRKHKSATGNLTTLITSLQTAIKAVAAAVRRAGAISVHVTSSHPFDASATMDFDSPEAEQDFPGLYTEDKAGGDDESRKILSVKKKKDKDKDKGYKAFEEDGSGGSVEDVNKASSSRRFMFGKSNSKSSSKPVKVKLFGVELRDVVQRNPSDDPKRPLVPRFLLRACNYLEKEYKPGMNFYKGTSHYKSKIHAARHGLNYGEQLPLQEPQIVAGLVKLFVRELPGHILGAAIESKLEETRPSEKKAQKIQNLYKNDVSSVNRSVFERLVLHMEVIGIDLTPLLRVSQRSLALLRPVMSPLSVEDELKVEEARLARMHAQVAKSKDGGTKDKAGSKDVSKHKDNEDKLWEAQRTVTQLKRKLKQMNSVTHVDDKEIELNLEERKDDAESHTEKMSEPPPKQGKSVAPIATEGPLVDHATSEESRETVPVRRSSILAKVDETNARPTERKTMDAPELHEEPVLKERPASSATRTDPEDAKVVGEALDPIPSQVEKKISPAPEPKHDQILQPVPAPPIETIPLTTMIPAMDQTVKTSPASEQPPQPVQGMQDVFADKTSFDQVVESFQSGALGAEPIVASTSPFGPSSDPAPSLTAQPSTEPQLVKPEALI</sequence>
<feature type="region of interest" description="Disordered" evidence="1">
    <location>
        <begin position="223"/>
        <end position="264"/>
    </location>
</feature>
<dbReference type="Pfam" id="PF00620">
    <property type="entry name" value="RhoGAP"/>
    <property type="match status" value="1"/>
</dbReference>
<feature type="compositionally biased region" description="Basic and acidic residues" evidence="1">
    <location>
        <begin position="550"/>
        <end position="572"/>
    </location>
</feature>
<dbReference type="InterPro" id="IPR033263">
    <property type="entry name" value="RNF180"/>
</dbReference>
<feature type="region of interest" description="Disordered" evidence="1">
    <location>
        <begin position="496"/>
        <end position="524"/>
    </location>
</feature>
<keyword evidence="4" id="KW-1185">Reference proteome</keyword>
<gene>
    <name evidence="3" type="ORF">BIW11_07475</name>
</gene>
<feature type="compositionally biased region" description="Basic and acidic residues" evidence="1">
    <location>
        <begin position="245"/>
        <end position="257"/>
    </location>
</feature>
<accession>A0A1V9XTT5</accession>
<dbReference type="AlphaFoldDB" id="A0A1V9XTT5"/>
<dbReference type="SUPFAM" id="SSF48350">
    <property type="entry name" value="GTPase activation domain, GAP"/>
    <property type="match status" value="1"/>
</dbReference>
<dbReference type="Gene3D" id="3.30.540.10">
    <property type="entry name" value="Fructose-1,6-Bisphosphatase, subunit A, domain 1"/>
    <property type="match status" value="1"/>
</dbReference>
<feature type="non-terminal residue" evidence="3">
    <location>
        <position position="786"/>
    </location>
</feature>
<dbReference type="PANTHER" id="PTHR46717">
    <property type="entry name" value="E3 UBIQUITIN-PROTEIN LIGASE RNF180"/>
    <property type="match status" value="1"/>
</dbReference>
<dbReference type="Gene3D" id="1.10.555.10">
    <property type="entry name" value="Rho GTPase activation protein"/>
    <property type="match status" value="1"/>
</dbReference>
<evidence type="ECO:0000313" key="3">
    <source>
        <dbReference type="EMBL" id="OQR76899.1"/>
    </source>
</evidence>
<dbReference type="GO" id="GO:0000209">
    <property type="term" value="P:protein polyubiquitination"/>
    <property type="evidence" value="ECO:0007669"/>
    <property type="project" value="InterPro"/>
</dbReference>
<evidence type="ECO:0000256" key="1">
    <source>
        <dbReference type="SAM" id="MobiDB-lite"/>
    </source>
</evidence>
<feature type="region of interest" description="Disordered" evidence="1">
    <location>
        <begin position="589"/>
        <end position="608"/>
    </location>
</feature>
<evidence type="ECO:0000313" key="4">
    <source>
        <dbReference type="Proteomes" id="UP000192247"/>
    </source>
</evidence>
<organism evidence="3 4">
    <name type="scientific">Tropilaelaps mercedesae</name>
    <dbReference type="NCBI Taxonomy" id="418985"/>
    <lineage>
        <taxon>Eukaryota</taxon>
        <taxon>Metazoa</taxon>
        <taxon>Ecdysozoa</taxon>
        <taxon>Arthropoda</taxon>
        <taxon>Chelicerata</taxon>
        <taxon>Arachnida</taxon>
        <taxon>Acari</taxon>
        <taxon>Parasitiformes</taxon>
        <taxon>Mesostigmata</taxon>
        <taxon>Gamasina</taxon>
        <taxon>Dermanyssoidea</taxon>
        <taxon>Laelapidae</taxon>
        <taxon>Tropilaelaps</taxon>
    </lineage>
</organism>
<feature type="compositionally biased region" description="Basic and acidic residues" evidence="1">
    <location>
        <begin position="617"/>
        <end position="643"/>
    </location>
</feature>
<dbReference type="GO" id="GO:0005789">
    <property type="term" value="C:endoplasmic reticulum membrane"/>
    <property type="evidence" value="ECO:0007669"/>
    <property type="project" value="TreeGrafter"/>
</dbReference>
<comment type="caution">
    <text evidence="3">The sequence shown here is derived from an EMBL/GenBank/DDBJ whole genome shotgun (WGS) entry which is preliminary data.</text>
</comment>
<dbReference type="EMBL" id="MNPL01004205">
    <property type="protein sequence ID" value="OQR76899.1"/>
    <property type="molecule type" value="Genomic_DNA"/>
</dbReference>
<dbReference type="PANTHER" id="PTHR46717:SF1">
    <property type="entry name" value="E3 UBIQUITIN-PROTEIN LIGASE RNF180"/>
    <property type="match status" value="1"/>
</dbReference>
<evidence type="ECO:0000259" key="2">
    <source>
        <dbReference type="PROSITE" id="PS50238"/>
    </source>
</evidence>
<dbReference type="OrthoDB" id="2017893at2759"/>
<dbReference type="InParanoid" id="A0A1V9XTT5"/>
<feature type="region of interest" description="Disordered" evidence="1">
    <location>
        <begin position="550"/>
        <end position="584"/>
    </location>
</feature>
<protein>
    <recommendedName>
        <fullName evidence="2">Rho-GAP domain-containing protein</fullName>
    </recommendedName>
</protein>
<name>A0A1V9XTT5_9ACAR</name>
<dbReference type="GO" id="GO:0007165">
    <property type="term" value="P:signal transduction"/>
    <property type="evidence" value="ECO:0007669"/>
    <property type="project" value="InterPro"/>
</dbReference>
<dbReference type="GO" id="GO:0061630">
    <property type="term" value="F:ubiquitin protein ligase activity"/>
    <property type="evidence" value="ECO:0007669"/>
    <property type="project" value="InterPro"/>
</dbReference>
<dbReference type="Gene3D" id="1.20.58.90">
    <property type="match status" value="1"/>
</dbReference>
<dbReference type="GO" id="GO:0031624">
    <property type="term" value="F:ubiquitin conjugating enzyme binding"/>
    <property type="evidence" value="ECO:0007669"/>
    <property type="project" value="TreeGrafter"/>
</dbReference>
<feature type="compositionally biased region" description="Basic and acidic residues" evidence="1">
    <location>
        <begin position="669"/>
        <end position="683"/>
    </location>
</feature>
<proteinExistence type="predicted"/>
<dbReference type="GO" id="GO:0032436">
    <property type="term" value="P:positive regulation of proteasomal ubiquitin-dependent protein catabolic process"/>
    <property type="evidence" value="ECO:0007669"/>
    <property type="project" value="TreeGrafter"/>
</dbReference>
<dbReference type="STRING" id="418985.A0A1V9XTT5"/>
<dbReference type="InterPro" id="IPR000198">
    <property type="entry name" value="RhoGAP_dom"/>
</dbReference>
<feature type="region of interest" description="Disordered" evidence="1">
    <location>
        <begin position="617"/>
        <end position="695"/>
    </location>
</feature>
<feature type="region of interest" description="Disordered" evidence="1">
    <location>
        <begin position="752"/>
        <end position="786"/>
    </location>
</feature>
<dbReference type="GO" id="GO:0042428">
    <property type="term" value="P:serotonin metabolic process"/>
    <property type="evidence" value="ECO:0007669"/>
    <property type="project" value="TreeGrafter"/>
</dbReference>
<feature type="compositionally biased region" description="Basic and acidic residues" evidence="1">
    <location>
        <begin position="595"/>
        <end position="605"/>
    </location>
</feature>
<feature type="domain" description="Rho-GAP" evidence="2">
    <location>
        <begin position="318"/>
        <end position="506"/>
    </location>
</feature>
<dbReference type="InterPro" id="IPR008936">
    <property type="entry name" value="Rho_GTPase_activation_prot"/>
</dbReference>
<dbReference type="Proteomes" id="UP000192247">
    <property type="component" value="Unassembled WGS sequence"/>
</dbReference>
<dbReference type="GO" id="GO:0042415">
    <property type="term" value="P:norepinephrine metabolic process"/>
    <property type="evidence" value="ECO:0007669"/>
    <property type="project" value="TreeGrafter"/>
</dbReference>
<feature type="compositionally biased region" description="Basic and acidic residues" evidence="1">
    <location>
        <begin position="500"/>
        <end position="524"/>
    </location>
</feature>
<dbReference type="PROSITE" id="PS50238">
    <property type="entry name" value="RHOGAP"/>
    <property type="match status" value="1"/>
</dbReference>
<reference evidence="3 4" key="1">
    <citation type="journal article" date="2017" name="Gigascience">
        <title>Draft genome of the honey bee ectoparasitic mite, Tropilaelaps mercedesae, is shaped by the parasitic life history.</title>
        <authorList>
            <person name="Dong X."/>
            <person name="Armstrong S.D."/>
            <person name="Xia D."/>
            <person name="Makepeace B.L."/>
            <person name="Darby A.C."/>
            <person name="Kadowaki T."/>
        </authorList>
    </citation>
    <scope>NUCLEOTIDE SEQUENCE [LARGE SCALE GENOMIC DNA]</scope>
    <source>
        <strain evidence="3">Wuxi-XJTLU</strain>
    </source>
</reference>